<dbReference type="PIRSF" id="PIRSF029730">
    <property type="entry name" value="UCP029730"/>
    <property type="match status" value="1"/>
</dbReference>
<sequence>MIEAWRDLGRPRAGGVLLIGDHASAHVPADIDLGIDPALLSTHIAIDIGVAEVAGRLVAGGAVDAAILGGVSRLVIDCNRDERAPGLIPIASDGHAIPGNALGEADRAARIARFFRPYHDHIATTIAAARPAMIVSLHSFTPELASDPAQRRPWHVGVLYNDDDRLAPLAIAALREEGLTVGDQLPYSGKLLNATMNRHAEANGIPYIGIEMRQDLVADAAGQALFADRLAHMVRKASLKLAEEACRGASIRSFAK</sequence>
<accession>A0AA86GLG1</accession>
<reference evidence="1 2" key="1">
    <citation type="journal article" date="2016" name="BMC Genomics">
        <title>Genomic analysis of the nitrate-respiring Sphingopyxis granuli (formerly Sphingomonas macrogoltabida) strain TFA.</title>
        <authorList>
            <person name="Garcia-Romero I."/>
            <person name="Perez-Pulido A.J."/>
            <person name="Gonzalez-Flores Y.E."/>
            <person name="Reyes-Ramirez F."/>
            <person name="Santero E."/>
            <person name="Floriano B."/>
        </authorList>
    </citation>
    <scope>NUCLEOTIDE SEQUENCE [LARGE SCALE GENOMIC DNA]</scope>
    <source>
        <strain evidence="1 2">TFA</strain>
    </source>
</reference>
<dbReference type="GO" id="GO:0050129">
    <property type="term" value="F:N-formylglutamate deformylase activity"/>
    <property type="evidence" value="ECO:0007669"/>
    <property type="project" value="UniProtKB-EC"/>
</dbReference>
<dbReference type="EMBL" id="CP012199">
    <property type="protein sequence ID" value="AMG74344.1"/>
    <property type="molecule type" value="Genomic_DNA"/>
</dbReference>
<organism evidence="1 2">
    <name type="scientific">Sphingopyxis granuli</name>
    <dbReference type="NCBI Taxonomy" id="267128"/>
    <lineage>
        <taxon>Bacteria</taxon>
        <taxon>Pseudomonadati</taxon>
        <taxon>Pseudomonadota</taxon>
        <taxon>Alphaproteobacteria</taxon>
        <taxon>Sphingomonadales</taxon>
        <taxon>Sphingomonadaceae</taxon>
        <taxon>Sphingopyxis</taxon>
    </lineage>
</organism>
<dbReference type="InterPro" id="IPR011227">
    <property type="entry name" value="UCP029730"/>
</dbReference>
<dbReference type="EC" id="3.5.1.68" evidence="1"/>
<gene>
    <name evidence="1" type="ORF">SGRAN_1967</name>
</gene>
<dbReference type="KEGG" id="sgi:SGRAN_1967"/>
<dbReference type="Pfam" id="PF05013">
    <property type="entry name" value="FGase"/>
    <property type="match status" value="1"/>
</dbReference>
<evidence type="ECO:0000313" key="1">
    <source>
        <dbReference type="EMBL" id="AMG74344.1"/>
    </source>
</evidence>
<dbReference type="SUPFAM" id="SSF53187">
    <property type="entry name" value="Zn-dependent exopeptidases"/>
    <property type="match status" value="1"/>
</dbReference>
<dbReference type="AlphaFoldDB" id="A0AA86GLG1"/>
<keyword evidence="1" id="KW-0378">Hydrolase</keyword>
<dbReference type="Gene3D" id="3.40.630.40">
    <property type="entry name" value="Zn-dependent exopeptidases"/>
    <property type="match status" value="1"/>
</dbReference>
<dbReference type="InterPro" id="IPR007709">
    <property type="entry name" value="N-FG_amidohydro"/>
</dbReference>
<evidence type="ECO:0000313" key="2">
    <source>
        <dbReference type="Proteomes" id="UP000058599"/>
    </source>
</evidence>
<keyword evidence="2" id="KW-1185">Reference proteome</keyword>
<proteinExistence type="predicted"/>
<dbReference type="Proteomes" id="UP000058599">
    <property type="component" value="Chromosome"/>
</dbReference>
<name>A0AA86GLG1_9SPHN</name>
<dbReference type="RefSeq" id="WP_067187018.1">
    <property type="nucleotide sequence ID" value="NZ_CP012199.1"/>
</dbReference>
<protein>
    <submittedName>
        <fullName evidence="1">N-formylglutamate amidohydrolase</fullName>
        <ecNumber evidence="1">3.5.1.68</ecNumber>
    </submittedName>
</protein>